<keyword evidence="7 8" id="KW-0472">Membrane</keyword>
<dbReference type="PANTHER" id="PTHR28263">
    <property type="entry name" value="GOLGI TO ER TRAFFIC PROTEIN 2"/>
    <property type="match status" value="1"/>
</dbReference>
<dbReference type="InterPro" id="IPR014802">
    <property type="entry name" value="GET2"/>
</dbReference>
<keyword evidence="5 8" id="KW-1133">Transmembrane helix</keyword>
<keyword evidence="11" id="KW-1185">Reference proteome</keyword>
<dbReference type="GO" id="GO:0045048">
    <property type="term" value="P:protein insertion into ER membrane"/>
    <property type="evidence" value="ECO:0007669"/>
    <property type="project" value="UniProtKB-UniRule"/>
</dbReference>
<keyword evidence="2 8" id="KW-0812">Transmembrane</keyword>
<evidence type="ECO:0000256" key="4">
    <source>
        <dbReference type="ARBA" id="ARBA00022892"/>
    </source>
</evidence>
<dbReference type="GO" id="GO:0006890">
    <property type="term" value="P:retrograde vesicle-mediated transport, Golgi to endoplasmic reticulum"/>
    <property type="evidence" value="ECO:0007669"/>
    <property type="project" value="TreeGrafter"/>
</dbReference>
<keyword evidence="1 8" id="KW-0813">Transport</keyword>
<dbReference type="AlphaFoldDB" id="A0A4P9ZH05"/>
<sequence>MSELSAAEKRRLLRERRLTRMEKGKATERLNTILSQGASNGHSNVVSVLEKTPSDEPSLRADTPLHDDLEVPDISLLLQESADAVTGDTMDAIFSKIFASAPGTAASAQSDADVPNQFADMIQAMADSASATGAGPEGLVDADGVTYQAELNKYYAYEQKKWKARFLVARMAIHLANFYYYYTTQSTFRAHDLGRLLSNVGARTIFFTIFLSIEIVVISSYFTVLSHQGLLLTFSRNHMLSKVQSMAATYVPLVAKYRTTVDTLLVYWGGVSIFIQDLMFLVFLLGMTTFFGATK</sequence>
<evidence type="ECO:0000256" key="9">
    <source>
        <dbReference type="SAM" id="Phobius"/>
    </source>
</evidence>
<evidence type="ECO:0000256" key="6">
    <source>
        <dbReference type="ARBA" id="ARBA00023034"/>
    </source>
</evidence>
<evidence type="ECO:0000256" key="7">
    <source>
        <dbReference type="ARBA" id="ARBA00023136"/>
    </source>
</evidence>
<comment type="caution">
    <text evidence="8">Lacks conserved residue(s) required for the propagation of feature annotation.</text>
</comment>
<dbReference type="GO" id="GO:0000139">
    <property type="term" value="C:Golgi membrane"/>
    <property type="evidence" value="ECO:0007669"/>
    <property type="project" value="UniProtKB-SubCell"/>
</dbReference>
<evidence type="ECO:0000256" key="1">
    <source>
        <dbReference type="ARBA" id="ARBA00022448"/>
    </source>
</evidence>
<organism evidence="10 11">
    <name type="scientific">Metschnikowia bicuspidata</name>
    <dbReference type="NCBI Taxonomy" id="27322"/>
    <lineage>
        <taxon>Eukaryota</taxon>
        <taxon>Fungi</taxon>
        <taxon>Dikarya</taxon>
        <taxon>Ascomycota</taxon>
        <taxon>Saccharomycotina</taxon>
        <taxon>Pichiomycetes</taxon>
        <taxon>Metschnikowiaceae</taxon>
        <taxon>Metschnikowia</taxon>
    </lineage>
</organism>
<dbReference type="Pfam" id="PF08690">
    <property type="entry name" value="GET2"/>
    <property type="match status" value="1"/>
</dbReference>
<feature type="transmembrane region" description="Helical" evidence="9">
    <location>
        <begin position="202"/>
        <end position="225"/>
    </location>
</feature>
<evidence type="ECO:0000313" key="10">
    <source>
        <dbReference type="EMBL" id="RKP32394.1"/>
    </source>
</evidence>
<name>A0A4P9ZH05_9ASCO</name>
<dbReference type="EMBL" id="ML004431">
    <property type="protein sequence ID" value="RKP32394.1"/>
    <property type="molecule type" value="Genomic_DNA"/>
</dbReference>
<dbReference type="OrthoDB" id="4097053at2759"/>
<dbReference type="InterPro" id="IPR028143">
    <property type="entry name" value="Get2/sif1"/>
</dbReference>
<proteinExistence type="inferred from homology"/>
<comment type="similarity">
    <text evidence="8">Belongs to the GET2 family.</text>
</comment>
<gene>
    <name evidence="8" type="primary">GET2</name>
    <name evidence="10" type="ORF">METBISCDRAFT_25635</name>
</gene>
<reference evidence="11" key="1">
    <citation type="journal article" date="2018" name="Nat. Microbiol.">
        <title>Leveraging single-cell genomics to expand the fungal tree of life.</title>
        <authorList>
            <person name="Ahrendt S.R."/>
            <person name="Quandt C.A."/>
            <person name="Ciobanu D."/>
            <person name="Clum A."/>
            <person name="Salamov A."/>
            <person name="Andreopoulos B."/>
            <person name="Cheng J.F."/>
            <person name="Woyke T."/>
            <person name="Pelin A."/>
            <person name="Henrissat B."/>
            <person name="Reynolds N.K."/>
            <person name="Benny G.L."/>
            <person name="Smith M.E."/>
            <person name="James T.Y."/>
            <person name="Grigoriev I.V."/>
        </authorList>
    </citation>
    <scope>NUCLEOTIDE SEQUENCE [LARGE SCALE GENOMIC DNA]</scope>
    <source>
        <strain evidence="11">Baker2002</strain>
    </source>
</reference>
<feature type="topological domain" description="Lumenal" evidence="8">
    <location>
        <begin position="291"/>
        <end position="295"/>
    </location>
</feature>
<evidence type="ECO:0000256" key="5">
    <source>
        <dbReference type="ARBA" id="ARBA00022989"/>
    </source>
</evidence>
<evidence type="ECO:0000256" key="2">
    <source>
        <dbReference type="ARBA" id="ARBA00022692"/>
    </source>
</evidence>
<comment type="function">
    <text evidence="8">Required for the post-translational delivery of tail-anchored (TA) proteins to the endoplasmic reticulum. Together with GET1, acts as a membrane receptor for soluble GET3, which recognizes and selectively binds the transmembrane domain of TA proteins in the cytosol. The GET complex cooperates with the HDEL receptor ERD2 to mediate the ATP-dependent retrieval of resident ER proteins that contain a C-terminal H-D-E-L retention signal from the Golgi to the ER.</text>
</comment>
<keyword evidence="3 8" id="KW-0256">Endoplasmic reticulum</keyword>
<accession>A0A4P9ZH05</accession>
<dbReference type="HAMAP" id="MF_03114">
    <property type="entry name" value="Get2"/>
    <property type="match status" value="1"/>
</dbReference>
<evidence type="ECO:0000256" key="3">
    <source>
        <dbReference type="ARBA" id="ARBA00022824"/>
    </source>
</evidence>
<evidence type="ECO:0000313" key="11">
    <source>
        <dbReference type="Proteomes" id="UP000268321"/>
    </source>
</evidence>
<feature type="transmembrane region" description="Helical" evidence="9">
    <location>
        <begin position="267"/>
        <end position="293"/>
    </location>
</feature>
<evidence type="ECO:0000256" key="8">
    <source>
        <dbReference type="HAMAP-Rule" id="MF_03114"/>
    </source>
</evidence>
<dbReference type="PANTHER" id="PTHR28263:SF1">
    <property type="entry name" value="GOLGI TO ER TRAFFIC PROTEIN 2"/>
    <property type="match status" value="1"/>
</dbReference>
<protein>
    <recommendedName>
        <fullName evidence="8">Golgi to ER traffic protein 2</fullName>
    </recommendedName>
</protein>
<feature type="topological domain" description="Cytoplasmic" evidence="8">
    <location>
        <begin position="1"/>
        <end position="161"/>
    </location>
</feature>
<keyword evidence="4 8" id="KW-0931">ER-Golgi transport</keyword>
<feature type="transmembrane region" description="Helical" evidence="9">
    <location>
        <begin position="164"/>
        <end position="182"/>
    </location>
</feature>
<comment type="subcellular location">
    <subcellularLocation>
        <location evidence="8">Endoplasmic reticulum membrane</location>
        <topology evidence="8">Multi-pass membrane protein</topology>
    </subcellularLocation>
    <subcellularLocation>
        <location evidence="8">Golgi apparatus membrane</location>
        <topology evidence="8">Multi-pass membrane protein</topology>
    </subcellularLocation>
</comment>
<dbReference type="GO" id="GO:0043529">
    <property type="term" value="C:GET complex"/>
    <property type="evidence" value="ECO:0007669"/>
    <property type="project" value="UniProtKB-UniRule"/>
</dbReference>
<keyword evidence="6 8" id="KW-0333">Golgi apparatus</keyword>
<comment type="subunit">
    <text evidence="8">Component of the Golgi to ER traffic (GET) complex, which is composed of GET1, GET2 and GET3. Within the complex, GET1 and GET2 form a heterotetramer which is stabilized by phosphatidylinositol binding and which binds to the GET3 homodimer.</text>
</comment>
<dbReference type="Proteomes" id="UP000268321">
    <property type="component" value="Unassembled WGS sequence"/>
</dbReference>
<dbReference type="GO" id="GO:0005789">
    <property type="term" value="C:endoplasmic reticulum membrane"/>
    <property type="evidence" value="ECO:0007669"/>
    <property type="project" value="UniProtKB-SubCell"/>
</dbReference>